<proteinExistence type="predicted"/>
<dbReference type="Proteomes" id="UP000886014">
    <property type="component" value="Unassembled WGS sequence"/>
</dbReference>
<sequence length="194" mass="22095">MRKLLEGLLLIIYYFWSKTLRIRIINDKRGAQFFYLFWHAKFFPLIYTHRKKGIGILVSQHEDAGLLVKTLKKFGFYVVRGSSTRGGVKGAIGLKEVVKKGYSIALTPDGPKGPRNIFKKTSFKLLNLLNIKPVFIGIACKKVVRVSSWDRFEIPLPFTGCIIYMKEATPTCVEEAQKILENVNNTAERLLNGI</sequence>
<evidence type="ECO:0000313" key="2">
    <source>
        <dbReference type="EMBL" id="HHF58063.1"/>
    </source>
</evidence>
<accession>A0A7C5I4F3</accession>
<feature type="domain" description="DUF374" evidence="1">
    <location>
        <begin position="47"/>
        <end position="115"/>
    </location>
</feature>
<dbReference type="AlphaFoldDB" id="A0A7C5I4F3"/>
<name>A0A7C5I4F3_UNCW3</name>
<protein>
    <submittedName>
        <fullName evidence="2">DUF374 domain-containing protein</fullName>
    </submittedName>
</protein>
<dbReference type="Pfam" id="PF04028">
    <property type="entry name" value="DUF374"/>
    <property type="match status" value="1"/>
</dbReference>
<dbReference type="EMBL" id="DRTV01000103">
    <property type="protein sequence ID" value="HHF58063.1"/>
    <property type="molecule type" value="Genomic_DNA"/>
</dbReference>
<dbReference type="InterPro" id="IPR007172">
    <property type="entry name" value="DUF374"/>
</dbReference>
<reference evidence="2" key="1">
    <citation type="journal article" date="2020" name="mSystems">
        <title>Genome- and Community-Level Interaction Insights into Carbon Utilization and Element Cycling Functions of Hydrothermarchaeota in Hydrothermal Sediment.</title>
        <authorList>
            <person name="Zhou Z."/>
            <person name="Liu Y."/>
            <person name="Xu W."/>
            <person name="Pan J."/>
            <person name="Luo Z.H."/>
            <person name="Li M."/>
        </authorList>
    </citation>
    <scope>NUCLEOTIDE SEQUENCE [LARGE SCALE GENOMIC DNA]</scope>
    <source>
        <strain evidence="2">HyVt-94</strain>
    </source>
</reference>
<evidence type="ECO:0000259" key="1">
    <source>
        <dbReference type="Pfam" id="PF04028"/>
    </source>
</evidence>
<gene>
    <name evidence="2" type="ORF">ENL41_01400</name>
</gene>
<comment type="caution">
    <text evidence="2">The sequence shown here is derived from an EMBL/GenBank/DDBJ whole genome shotgun (WGS) entry which is preliminary data.</text>
</comment>
<organism evidence="2">
    <name type="scientific">candidate division WOR-3 bacterium</name>
    <dbReference type="NCBI Taxonomy" id="2052148"/>
    <lineage>
        <taxon>Bacteria</taxon>
        <taxon>Bacteria division WOR-3</taxon>
    </lineage>
</organism>